<sequence length="124" mass="14003">MKISLLISFLLCLPTMPMADESSPKAELLRALQHQVEVGQRQLKADSAEVYRRRVAEKHSSKATKRERALQDQVVNTKGQQRLLKTASACGKPCKRRLDTTRREAKAEKGDIAKAEKMSVETRQ</sequence>
<proteinExistence type="predicted"/>
<reference evidence="3" key="1">
    <citation type="submission" date="2023-06" db="EMBL/GenBank/DDBJ databases">
        <title>Survivors Of The Sea: Transcriptome response of Skeletonema marinoi to long-term dormancy.</title>
        <authorList>
            <person name="Pinder M.I.M."/>
            <person name="Kourtchenko O."/>
            <person name="Robertson E.K."/>
            <person name="Larsson T."/>
            <person name="Maumus F."/>
            <person name="Osuna-Cruz C.M."/>
            <person name="Vancaester E."/>
            <person name="Stenow R."/>
            <person name="Vandepoele K."/>
            <person name="Ploug H."/>
            <person name="Bruchert V."/>
            <person name="Godhe A."/>
            <person name="Topel M."/>
        </authorList>
    </citation>
    <scope>NUCLEOTIDE SEQUENCE</scope>
    <source>
        <strain evidence="3">R05AC</strain>
    </source>
</reference>
<name>A0AAD9DB96_9STRA</name>
<dbReference type="Proteomes" id="UP001224775">
    <property type="component" value="Unassembled WGS sequence"/>
</dbReference>
<feature type="signal peptide" evidence="2">
    <location>
        <begin position="1"/>
        <end position="19"/>
    </location>
</feature>
<organism evidence="3 4">
    <name type="scientific">Skeletonema marinoi</name>
    <dbReference type="NCBI Taxonomy" id="267567"/>
    <lineage>
        <taxon>Eukaryota</taxon>
        <taxon>Sar</taxon>
        <taxon>Stramenopiles</taxon>
        <taxon>Ochrophyta</taxon>
        <taxon>Bacillariophyta</taxon>
        <taxon>Coscinodiscophyceae</taxon>
        <taxon>Thalassiosirophycidae</taxon>
        <taxon>Thalassiosirales</taxon>
        <taxon>Skeletonemataceae</taxon>
        <taxon>Skeletonema</taxon>
        <taxon>Skeletonema marinoi-dohrnii complex</taxon>
    </lineage>
</organism>
<feature type="chain" id="PRO_5042267727" evidence="2">
    <location>
        <begin position="20"/>
        <end position="124"/>
    </location>
</feature>
<evidence type="ECO:0000313" key="3">
    <source>
        <dbReference type="EMBL" id="KAK1739485.1"/>
    </source>
</evidence>
<keyword evidence="4" id="KW-1185">Reference proteome</keyword>
<evidence type="ECO:0000256" key="2">
    <source>
        <dbReference type="SAM" id="SignalP"/>
    </source>
</evidence>
<protein>
    <submittedName>
        <fullName evidence="3">Uncharacterized protein</fullName>
    </submittedName>
</protein>
<dbReference type="EMBL" id="JATAAI010000018">
    <property type="protein sequence ID" value="KAK1739485.1"/>
    <property type="molecule type" value="Genomic_DNA"/>
</dbReference>
<keyword evidence="2" id="KW-0732">Signal</keyword>
<gene>
    <name evidence="3" type="ORF">QTG54_010028</name>
</gene>
<dbReference type="AlphaFoldDB" id="A0AAD9DB96"/>
<feature type="region of interest" description="Disordered" evidence="1">
    <location>
        <begin position="101"/>
        <end position="124"/>
    </location>
</feature>
<evidence type="ECO:0000313" key="4">
    <source>
        <dbReference type="Proteomes" id="UP001224775"/>
    </source>
</evidence>
<accession>A0AAD9DB96</accession>
<comment type="caution">
    <text evidence="3">The sequence shown here is derived from an EMBL/GenBank/DDBJ whole genome shotgun (WGS) entry which is preliminary data.</text>
</comment>
<evidence type="ECO:0000256" key="1">
    <source>
        <dbReference type="SAM" id="MobiDB-lite"/>
    </source>
</evidence>